<dbReference type="GO" id="GO:0006508">
    <property type="term" value="P:proteolysis"/>
    <property type="evidence" value="ECO:0007669"/>
    <property type="project" value="InterPro"/>
</dbReference>
<proteinExistence type="predicted"/>
<dbReference type="GO" id="GO:0008233">
    <property type="term" value="F:peptidase activity"/>
    <property type="evidence" value="ECO:0007669"/>
    <property type="project" value="InterPro"/>
</dbReference>
<gene>
    <name evidence="3" type="ORF">F8O01_14550</name>
</gene>
<reference evidence="3 4" key="1">
    <citation type="submission" date="2019-09" db="EMBL/GenBank/DDBJ databases">
        <title>Phylogeny of genus Pseudoclavibacter and closely related genus.</title>
        <authorList>
            <person name="Li Y."/>
        </authorList>
    </citation>
    <scope>NUCLEOTIDE SEQUENCE [LARGE SCALE GENOMIC DNA]</scope>
    <source>
        <strain evidence="3 4">DSM 23821</strain>
    </source>
</reference>
<dbReference type="InterPro" id="IPR009045">
    <property type="entry name" value="Zn_M74/Hedgehog-like"/>
</dbReference>
<feature type="region of interest" description="Disordered" evidence="1">
    <location>
        <begin position="33"/>
        <end position="72"/>
    </location>
</feature>
<feature type="compositionally biased region" description="Low complexity" evidence="1">
    <location>
        <begin position="60"/>
        <end position="71"/>
    </location>
</feature>
<dbReference type="InterPro" id="IPR058193">
    <property type="entry name" value="VanY/YodJ_core_dom"/>
</dbReference>
<dbReference type="OrthoDB" id="9792074at2"/>
<name>A0A7J5BNL7_9MICO</name>
<dbReference type="Pfam" id="PF02557">
    <property type="entry name" value="VanY"/>
    <property type="match status" value="1"/>
</dbReference>
<sequence>MWIAVGAVAALLIAAGCGYVALFGLPGGLAAASEAPTATAPGTPTGTPTPTSTPTPTETPTPTATSTLPAGVTDITDPDSVTVLVNKLTPLQPQDYAPSDLVRLADIGLLSSNDHSLRAPAADALKVLFAAAAAEGITLDGQSGYRSYETQTSLYNGYVADMGQAAADATSARPGYSEHQTGLAIDISSPDEPCALEGCFSGTRAGQWLAAHAWEYGFILRFGDGQTGVTGYEFEPWHFRYVGVEVSTAMHDGGFVTYEEYLGAPAAPDYAS</sequence>
<protein>
    <submittedName>
        <fullName evidence="3">M15 family metallopeptidase</fullName>
    </submittedName>
</protein>
<evidence type="ECO:0000313" key="3">
    <source>
        <dbReference type="EMBL" id="KAB1653841.1"/>
    </source>
</evidence>
<keyword evidence="4" id="KW-1185">Reference proteome</keyword>
<evidence type="ECO:0000259" key="2">
    <source>
        <dbReference type="Pfam" id="PF02557"/>
    </source>
</evidence>
<accession>A0A7J5BNL7</accession>
<dbReference type="CDD" id="cd14852">
    <property type="entry name" value="LD-carboxypeptidase"/>
    <property type="match status" value="1"/>
</dbReference>
<dbReference type="EMBL" id="WBJZ01000021">
    <property type="protein sequence ID" value="KAB1653841.1"/>
    <property type="molecule type" value="Genomic_DNA"/>
</dbReference>
<dbReference type="Proteomes" id="UP000467240">
    <property type="component" value="Unassembled WGS sequence"/>
</dbReference>
<organism evidence="3 4">
    <name type="scientific">Pseudoclavibacter chungangensis</name>
    <dbReference type="NCBI Taxonomy" id="587635"/>
    <lineage>
        <taxon>Bacteria</taxon>
        <taxon>Bacillati</taxon>
        <taxon>Actinomycetota</taxon>
        <taxon>Actinomycetes</taxon>
        <taxon>Micrococcales</taxon>
        <taxon>Microbacteriaceae</taxon>
        <taxon>Pseudoclavibacter</taxon>
    </lineage>
</organism>
<feature type="domain" description="D-alanyl-D-alanine carboxypeptidase-like core" evidence="2">
    <location>
        <begin position="115"/>
        <end position="243"/>
    </location>
</feature>
<dbReference type="InterPro" id="IPR003709">
    <property type="entry name" value="VanY-like_core_dom"/>
</dbReference>
<dbReference type="Gene3D" id="3.30.1380.10">
    <property type="match status" value="1"/>
</dbReference>
<evidence type="ECO:0000256" key="1">
    <source>
        <dbReference type="SAM" id="MobiDB-lite"/>
    </source>
</evidence>
<evidence type="ECO:0000313" key="4">
    <source>
        <dbReference type="Proteomes" id="UP000467240"/>
    </source>
</evidence>
<dbReference type="InterPro" id="IPR052179">
    <property type="entry name" value="DD-CPase-like"/>
</dbReference>
<dbReference type="SUPFAM" id="SSF55166">
    <property type="entry name" value="Hedgehog/DD-peptidase"/>
    <property type="match status" value="1"/>
</dbReference>
<dbReference type="AlphaFoldDB" id="A0A7J5BNL7"/>
<feature type="compositionally biased region" description="Low complexity" evidence="1">
    <location>
        <begin position="33"/>
        <end position="50"/>
    </location>
</feature>
<dbReference type="PANTHER" id="PTHR34385:SF1">
    <property type="entry name" value="PEPTIDOGLYCAN L-ALANYL-D-GLUTAMATE ENDOPEPTIDASE CWLK"/>
    <property type="match status" value="1"/>
</dbReference>
<dbReference type="PANTHER" id="PTHR34385">
    <property type="entry name" value="D-ALANYL-D-ALANINE CARBOXYPEPTIDASE"/>
    <property type="match status" value="1"/>
</dbReference>
<comment type="caution">
    <text evidence="3">The sequence shown here is derived from an EMBL/GenBank/DDBJ whole genome shotgun (WGS) entry which is preliminary data.</text>
</comment>